<dbReference type="Proteomes" id="UP000789366">
    <property type="component" value="Unassembled WGS sequence"/>
</dbReference>
<evidence type="ECO:0000313" key="2">
    <source>
        <dbReference type="Proteomes" id="UP000789366"/>
    </source>
</evidence>
<evidence type="ECO:0000313" key="1">
    <source>
        <dbReference type="EMBL" id="CAG8747993.1"/>
    </source>
</evidence>
<proteinExistence type="predicted"/>
<keyword evidence="2" id="KW-1185">Reference proteome</keyword>
<sequence>RCMNEDIQPCLFEGHTGWKSPFYKRRLLDAIMKNQCEIQKIHYNYSSSVHSTPNNSQISNSTSNTRQSNYNESPPAPKLKCGLCGNLRSCDFRMRISGADVAVPPLTTMASSSHRIVAVCDFYTYISHLRKGLLANSPVWGMYKQCLKYRRKMSMARVSSVSMFEEEDAIINEYLSNSEMEGM</sequence>
<reference evidence="1" key="1">
    <citation type="submission" date="2021-06" db="EMBL/GenBank/DDBJ databases">
        <authorList>
            <person name="Kallberg Y."/>
            <person name="Tangrot J."/>
            <person name="Rosling A."/>
        </authorList>
    </citation>
    <scope>NUCLEOTIDE SEQUENCE</scope>
    <source>
        <strain evidence="1">28 12/20/2015</strain>
    </source>
</reference>
<gene>
    <name evidence="1" type="ORF">SPELUC_LOCUS14272</name>
</gene>
<dbReference type="EMBL" id="CAJVPW010041312">
    <property type="protein sequence ID" value="CAG8747993.1"/>
    <property type="molecule type" value="Genomic_DNA"/>
</dbReference>
<feature type="non-terminal residue" evidence="1">
    <location>
        <position position="1"/>
    </location>
</feature>
<comment type="caution">
    <text evidence="1">The sequence shown here is derived from an EMBL/GenBank/DDBJ whole genome shotgun (WGS) entry which is preliminary data.</text>
</comment>
<accession>A0ACA9QEV6</accession>
<feature type="non-terminal residue" evidence="1">
    <location>
        <position position="183"/>
    </location>
</feature>
<organism evidence="1 2">
    <name type="scientific">Cetraspora pellucida</name>
    <dbReference type="NCBI Taxonomy" id="1433469"/>
    <lineage>
        <taxon>Eukaryota</taxon>
        <taxon>Fungi</taxon>
        <taxon>Fungi incertae sedis</taxon>
        <taxon>Mucoromycota</taxon>
        <taxon>Glomeromycotina</taxon>
        <taxon>Glomeromycetes</taxon>
        <taxon>Diversisporales</taxon>
        <taxon>Gigasporaceae</taxon>
        <taxon>Cetraspora</taxon>
    </lineage>
</organism>
<name>A0ACA9QEV6_9GLOM</name>
<protein>
    <submittedName>
        <fullName evidence="1">11509_t:CDS:1</fullName>
    </submittedName>
</protein>